<sequence>MNLLTILLSLTSLSPTLTLCNTIRSTYCVTPQETAHWWNLSTDQTTIFKDPGKTDVTQTFCPPARKCYGGQTARIRRLDFDAENVQSHFNKPSSSSSPQQAHLNKLTSTSSPHSAHLIKLTSSSSPHQAHRIDLTASTTSSLITSPPTSSQSCKTSQSTIHHTTIFTMKLLLAALTIGVFLINQVLGDCAKVAWVWSESPASVQPEVTSDCFPERMCQDIAGTPHSRFPVLTSLTFPDDWGCTIWQNYNCAGRFRTLAKSETTMAGTAVLWYEWKSFVCAPKSHWKK</sequence>
<proteinExistence type="predicted"/>
<dbReference type="AlphaFoldDB" id="A0A8H3V136"/>
<feature type="compositionally biased region" description="Polar residues" evidence="1">
    <location>
        <begin position="101"/>
        <end position="111"/>
    </location>
</feature>
<dbReference type="Proteomes" id="UP000447873">
    <property type="component" value="Unassembled WGS sequence"/>
</dbReference>
<comment type="caution">
    <text evidence="3">The sequence shown here is derived from an EMBL/GenBank/DDBJ whole genome shotgun (WGS) entry which is preliminary data.</text>
</comment>
<feature type="signal peptide" evidence="2">
    <location>
        <begin position="1"/>
        <end position="18"/>
    </location>
</feature>
<reference evidence="3 4" key="1">
    <citation type="submission" date="2018-12" db="EMBL/GenBank/DDBJ databases">
        <title>Venturia inaequalis Genome Resource.</title>
        <authorList>
            <person name="Lichtner F.J."/>
        </authorList>
    </citation>
    <scope>NUCLEOTIDE SEQUENCE [LARGE SCALE GENOMIC DNA]</scope>
    <source>
        <strain evidence="3 4">120213</strain>
    </source>
</reference>
<evidence type="ECO:0000313" key="4">
    <source>
        <dbReference type="Proteomes" id="UP000447873"/>
    </source>
</evidence>
<evidence type="ECO:0000313" key="3">
    <source>
        <dbReference type="EMBL" id="KAE9978843.1"/>
    </source>
</evidence>
<feature type="region of interest" description="Disordered" evidence="1">
    <location>
        <begin position="87"/>
        <end position="111"/>
    </location>
</feature>
<name>A0A8H3V136_VENIN</name>
<dbReference type="EMBL" id="WNWS01000128">
    <property type="protein sequence ID" value="KAE9978843.1"/>
    <property type="molecule type" value="Genomic_DNA"/>
</dbReference>
<keyword evidence="2" id="KW-0732">Signal</keyword>
<protein>
    <submittedName>
        <fullName evidence="3">Uncharacterized protein</fullName>
    </submittedName>
</protein>
<feature type="chain" id="PRO_5034103691" evidence="2">
    <location>
        <begin position="19"/>
        <end position="287"/>
    </location>
</feature>
<accession>A0A8H3V136</accession>
<organism evidence="3 4">
    <name type="scientific">Venturia inaequalis</name>
    <name type="common">Apple scab fungus</name>
    <dbReference type="NCBI Taxonomy" id="5025"/>
    <lineage>
        <taxon>Eukaryota</taxon>
        <taxon>Fungi</taxon>
        <taxon>Dikarya</taxon>
        <taxon>Ascomycota</taxon>
        <taxon>Pezizomycotina</taxon>
        <taxon>Dothideomycetes</taxon>
        <taxon>Pleosporomycetidae</taxon>
        <taxon>Venturiales</taxon>
        <taxon>Venturiaceae</taxon>
        <taxon>Venturia</taxon>
    </lineage>
</organism>
<feature type="region of interest" description="Disordered" evidence="1">
    <location>
        <begin position="136"/>
        <end position="155"/>
    </location>
</feature>
<evidence type="ECO:0000256" key="2">
    <source>
        <dbReference type="SAM" id="SignalP"/>
    </source>
</evidence>
<evidence type="ECO:0000256" key="1">
    <source>
        <dbReference type="SAM" id="MobiDB-lite"/>
    </source>
</evidence>
<gene>
    <name evidence="3" type="ORF">EG328_001228</name>
</gene>